<feature type="transmembrane region" description="Helical" evidence="1">
    <location>
        <begin position="257"/>
        <end position="282"/>
    </location>
</feature>
<dbReference type="PANTHER" id="PTHR23028:SF53">
    <property type="entry name" value="ACYL_TRANSF_3 DOMAIN-CONTAINING PROTEIN"/>
    <property type="match status" value="1"/>
</dbReference>
<organism evidence="4 5">
    <name type="scientific">Marinobacter lipolyticus SM19</name>
    <dbReference type="NCBI Taxonomy" id="1318628"/>
    <lineage>
        <taxon>Bacteria</taxon>
        <taxon>Pseudomonadati</taxon>
        <taxon>Pseudomonadota</taxon>
        <taxon>Gammaproteobacteria</taxon>
        <taxon>Pseudomonadales</taxon>
        <taxon>Marinobacteraceae</taxon>
        <taxon>Marinobacter</taxon>
    </lineage>
</organism>
<keyword evidence="1" id="KW-1133">Transmembrane helix</keyword>
<feature type="transmembrane region" description="Helical" evidence="1">
    <location>
        <begin position="39"/>
        <end position="58"/>
    </location>
</feature>
<gene>
    <name evidence="4" type="ORF">MARLIPOL_01300</name>
</gene>
<evidence type="ECO:0000313" key="4">
    <source>
        <dbReference type="EMBL" id="EON93923.1"/>
    </source>
</evidence>
<keyword evidence="5" id="KW-1185">Reference proteome</keyword>
<dbReference type="Pfam" id="PF19040">
    <property type="entry name" value="SGNH"/>
    <property type="match status" value="1"/>
</dbReference>
<dbReference type="Pfam" id="PF01757">
    <property type="entry name" value="Acyl_transf_3"/>
    <property type="match status" value="1"/>
</dbReference>
<feature type="transmembrane region" description="Helical" evidence="1">
    <location>
        <begin position="288"/>
        <end position="305"/>
    </location>
</feature>
<dbReference type="InterPro" id="IPR002656">
    <property type="entry name" value="Acyl_transf_3_dom"/>
</dbReference>
<keyword evidence="1" id="KW-0812">Transmembrane</keyword>
<dbReference type="GO" id="GO:0016747">
    <property type="term" value="F:acyltransferase activity, transferring groups other than amino-acyl groups"/>
    <property type="evidence" value="ECO:0007669"/>
    <property type="project" value="InterPro"/>
</dbReference>
<keyword evidence="1" id="KW-0472">Membrane</keyword>
<accession>R8B5M9</accession>
<reference evidence="4 5" key="1">
    <citation type="journal article" date="2013" name="Genome Announc.">
        <title>Draft Genome Sequence of the Moderately Halophilic Bacterium Marinobacter lipolyticus Strain SM19.</title>
        <authorList>
            <person name="Papke R.T."/>
            <person name="de la Haba R.R."/>
            <person name="Infante-Dominguez C."/>
            <person name="Perez D."/>
            <person name="Sanchez-Porro C."/>
            <person name="Lapierre P."/>
            <person name="Ventosa A."/>
        </authorList>
    </citation>
    <scope>NUCLEOTIDE SEQUENCE [LARGE SCALE GENOMIC DNA]</scope>
    <source>
        <strain evidence="4 5">SM19</strain>
    </source>
</reference>
<comment type="caution">
    <text evidence="4">The sequence shown here is derived from an EMBL/GenBank/DDBJ whole genome shotgun (WGS) entry which is preliminary data.</text>
</comment>
<feature type="transmembrane region" description="Helical" evidence="1">
    <location>
        <begin position="165"/>
        <end position="185"/>
    </location>
</feature>
<dbReference type="InterPro" id="IPR050879">
    <property type="entry name" value="Acyltransferase_3"/>
</dbReference>
<evidence type="ECO:0000313" key="5">
    <source>
        <dbReference type="Proteomes" id="UP000016540"/>
    </source>
</evidence>
<keyword evidence="4" id="KW-0808">Transferase</keyword>
<feature type="transmembrane region" description="Helical" evidence="1">
    <location>
        <begin position="110"/>
        <end position="127"/>
    </location>
</feature>
<sequence>MDVFFVISGYVITRKLLSELEETGSLDVFSFYAGRVKRLFPALLFMVVVVCSLAFVFLSPMEQQLQQNSAIASLAWVHNLYLSFVDRGYFDPGHEYNLFLHTWSLGVEEQFYFFWPFFLLFATGVFLNKSQCKSNVRLFYILLLTTTLGFFFSLFLTLVKPVWGFFLPISRVWQFALGALIVLAGRVPSQKAPQRNFMLFIQFLGTIFLCISFFALREGLSYPGFFALLPSVGCALVLFSLNADIDTPLNLILRSRGGVVVGGLSYSWYLWHWPVLLLGWLLVDDSPGVTVVLVALSFLMAWLSFRYIELPVRISNLRGESPGRVLLLSMSIFAFVIVLGGVWKERTIDLMASSDQEPVNWESINLPVIYEMGCDQWFHSSEVEYCVFGPDDAEKTAVLLGDSIAAQWFPAIYQLFSINGWRLIIATKSSCPMIDLPFFYDRINRVFTECEEWKEKIINTLGRYEPTVIFTGSSSGYPYTKEQWEESGVSLIRSLAGIAEKHVMVITPTPKLGFSGPQCLSRNRWAPGFASRKCSIQLNDSLPPLSQALDFYQKKVEKVTVLNFNELICPDRVCSAKRGEKVVFRDSSHLTASFAESIAPQVKRLIIDAGMVDLF</sequence>
<name>R8B5M9_9GAMM</name>
<dbReference type="PATRIC" id="fig|1318628.3.peg.255"/>
<dbReference type="STRING" id="1318628.MARLIPOL_01300"/>
<dbReference type="EMBL" id="ASAD01000003">
    <property type="protein sequence ID" value="EON93923.1"/>
    <property type="molecule type" value="Genomic_DNA"/>
</dbReference>
<dbReference type="eggNOG" id="COG1835">
    <property type="taxonomic scope" value="Bacteria"/>
</dbReference>
<dbReference type="GO" id="GO:0009103">
    <property type="term" value="P:lipopolysaccharide biosynthetic process"/>
    <property type="evidence" value="ECO:0007669"/>
    <property type="project" value="TreeGrafter"/>
</dbReference>
<dbReference type="Proteomes" id="UP000016540">
    <property type="component" value="Unassembled WGS sequence"/>
</dbReference>
<feature type="transmembrane region" description="Helical" evidence="1">
    <location>
        <begin position="325"/>
        <end position="343"/>
    </location>
</feature>
<feature type="domain" description="SGNH" evidence="3">
    <location>
        <begin position="374"/>
        <end position="603"/>
    </location>
</feature>
<evidence type="ECO:0000256" key="1">
    <source>
        <dbReference type="SAM" id="Phobius"/>
    </source>
</evidence>
<protein>
    <submittedName>
        <fullName evidence="4">O-acetyltransferase OatA</fullName>
    </submittedName>
</protein>
<feature type="transmembrane region" description="Helical" evidence="1">
    <location>
        <begin position="197"/>
        <end position="216"/>
    </location>
</feature>
<dbReference type="HOGENOM" id="CLU_005679_10_1_6"/>
<evidence type="ECO:0000259" key="3">
    <source>
        <dbReference type="Pfam" id="PF19040"/>
    </source>
</evidence>
<evidence type="ECO:0000259" key="2">
    <source>
        <dbReference type="Pfam" id="PF01757"/>
    </source>
</evidence>
<dbReference type="InterPro" id="IPR043968">
    <property type="entry name" value="SGNH"/>
</dbReference>
<feature type="transmembrane region" description="Helical" evidence="1">
    <location>
        <begin position="139"/>
        <end position="159"/>
    </location>
</feature>
<feature type="transmembrane region" description="Helical" evidence="1">
    <location>
        <begin position="222"/>
        <end position="245"/>
    </location>
</feature>
<dbReference type="PANTHER" id="PTHR23028">
    <property type="entry name" value="ACETYLTRANSFERASE"/>
    <property type="match status" value="1"/>
</dbReference>
<dbReference type="GO" id="GO:0016020">
    <property type="term" value="C:membrane"/>
    <property type="evidence" value="ECO:0007669"/>
    <property type="project" value="TreeGrafter"/>
</dbReference>
<proteinExistence type="predicted"/>
<dbReference type="AlphaFoldDB" id="R8B5M9"/>
<feature type="domain" description="Acyltransferase 3" evidence="2">
    <location>
        <begin position="1"/>
        <end position="303"/>
    </location>
</feature>